<organism evidence="17 18">
    <name type="scientific">Kwoniella newhampshirensis</name>
    <dbReference type="NCBI Taxonomy" id="1651941"/>
    <lineage>
        <taxon>Eukaryota</taxon>
        <taxon>Fungi</taxon>
        <taxon>Dikarya</taxon>
        <taxon>Basidiomycota</taxon>
        <taxon>Agaricomycotina</taxon>
        <taxon>Tremellomycetes</taxon>
        <taxon>Tremellales</taxon>
        <taxon>Cryptococcaceae</taxon>
        <taxon>Kwoniella</taxon>
    </lineage>
</organism>
<evidence type="ECO:0000256" key="2">
    <source>
        <dbReference type="ARBA" id="ARBA00004406"/>
    </source>
</evidence>
<dbReference type="InterPro" id="IPR036865">
    <property type="entry name" value="CRAL-TRIO_dom_sf"/>
</dbReference>
<keyword evidence="8 15" id="KW-0256">Endoplasmic reticulum</keyword>
<comment type="caution">
    <text evidence="17">The sequence shown here is derived from an EMBL/GenBank/DDBJ whole genome shotgun (WGS) entry which is preliminary data.</text>
</comment>
<keyword evidence="5 15" id="KW-0963">Cytoplasm</keyword>
<dbReference type="GO" id="GO:0005789">
    <property type="term" value="C:endoplasmic reticulum membrane"/>
    <property type="evidence" value="ECO:0007669"/>
    <property type="project" value="UniProtKB-SubCell"/>
</dbReference>
<dbReference type="GO" id="GO:0005886">
    <property type="term" value="C:plasma membrane"/>
    <property type="evidence" value="ECO:0007669"/>
    <property type="project" value="TreeGrafter"/>
</dbReference>
<evidence type="ECO:0000256" key="7">
    <source>
        <dbReference type="ARBA" id="ARBA00022723"/>
    </source>
</evidence>
<evidence type="ECO:0000259" key="16">
    <source>
        <dbReference type="PROSITE" id="PS50191"/>
    </source>
</evidence>
<evidence type="ECO:0000256" key="8">
    <source>
        <dbReference type="ARBA" id="ARBA00022824"/>
    </source>
</evidence>
<dbReference type="SMART" id="SM00516">
    <property type="entry name" value="SEC14"/>
    <property type="match status" value="1"/>
</dbReference>
<dbReference type="InterPro" id="IPR001251">
    <property type="entry name" value="CRAL-TRIO_dom"/>
</dbReference>
<keyword evidence="12 15" id="KW-0472">Membrane</keyword>
<dbReference type="InterPro" id="IPR042938">
    <property type="entry name" value="Sfh5"/>
</dbReference>
<reference evidence="17 18" key="1">
    <citation type="journal article" date="2024" name="bioRxiv">
        <title>Comparative genomics of Cryptococcus and Kwoniella reveals pathogenesis evolution and contrasting karyotype dynamics via intercentromeric recombination or chromosome fusion.</title>
        <authorList>
            <person name="Coelho M.A."/>
            <person name="David-Palma M."/>
            <person name="Shea T."/>
            <person name="Bowers K."/>
            <person name="McGinley-Smith S."/>
            <person name="Mohammad A.W."/>
            <person name="Gnirke A."/>
            <person name="Yurkov A.M."/>
            <person name="Nowrousian M."/>
            <person name="Sun S."/>
            <person name="Cuomo C.A."/>
            <person name="Heitman J."/>
        </authorList>
    </citation>
    <scope>NUCLEOTIDE SEQUENCE [LARGE SCALE GENOMIC DNA]</scope>
    <source>
        <strain evidence="17 18">CBS 13917</strain>
    </source>
</reference>
<evidence type="ECO:0000256" key="3">
    <source>
        <dbReference type="ARBA" id="ARBA00006667"/>
    </source>
</evidence>
<comment type="function">
    <text evidence="14">Non-classical phosphatidylinositol (PtdIns) transfer protein (PITP), which exhibits PtdIns-binding/transfer activity in the absence of detectable PtdCho-binding/transfer activity. Regulates PtdIns(4,5)P2 homeostasis at the plasma membrane. Heme-binding protein that may play a role in organic oxidant-induced stress responses.</text>
</comment>
<comment type="cofactor">
    <cofactor evidence="1">
        <name>heme b</name>
        <dbReference type="ChEBI" id="CHEBI:60344"/>
    </cofactor>
</comment>
<dbReference type="Proteomes" id="UP001388673">
    <property type="component" value="Unassembled WGS sequence"/>
</dbReference>
<keyword evidence="4 15" id="KW-0813">Transport</keyword>
<evidence type="ECO:0000256" key="11">
    <source>
        <dbReference type="ARBA" id="ARBA00023055"/>
    </source>
</evidence>
<dbReference type="AlphaFoldDB" id="A0AAW0YRS4"/>
<feature type="domain" description="CRAL-TRIO" evidence="16">
    <location>
        <begin position="138"/>
        <end position="274"/>
    </location>
</feature>
<dbReference type="PROSITE" id="PS50191">
    <property type="entry name" value="CRAL_TRIO"/>
    <property type="match status" value="1"/>
</dbReference>
<name>A0AAW0YRS4_9TREE</name>
<evidence type="ECO:0000256" key="4">
    <source>
        <dbReference type="ARBA" id="ARBA00022448"/>
    </source>
</evidence>
<dbReference type="GO" id="GO:0046872">
    <property type="term" value="F:metal ion binding"/>
    <property type="evidence" value="ECO:0007669"/>
    <property type="project" value="UniProtKB-KW"/>
</dbReference>
<evidence type="ECO:0000256" key="10">
    <source>
        <dbReference type="ARBA" id="ARBA00023004"/>
    </source>
</evidence>
<evidence type="ECO:0000313" key="18">
    <source>
        <dbReference type="Proteomes" id="UP001388673"/>
    </source>
</evidence>
<accession>A0AAW0YRS4</accession>
<protein>
    <recommendedName>
        <fullName evidence="15">Phosphatidylinositol transfer protein SFH5</fullName>
        <shortName evidence="15">PITP SFH5</shortName>
    </recommendedName>
</protein>
<dbReference type="SUPFAM" id="SSF46938">
    <property type="entry name" value="CRAL/TRIO N-terminal domain"/>
    <property type="match status" value="1"/>
</dbReference>
<dbReference type="GO" id="GO:0017157">
    <property type="term" value="P:regulation of exocytosis"/>
    <property type="evidence" value="ECO:0007669"/>
    <property type="project" value="TreeGrafter"/>
</dbReference>
<dbReference type="GO" id="GO:0005829">
    <property type="term" value="C:cytosol"/>
    <property type="evidence" value="ECO:0007669"/>
    <property type="project" value="TreeGrafter"/>
</dbReference>
<keyword evidence="11 15" id="KW-0445">Lipid transport</keyword>
<keyword evidence="18" id="KW-1185">Reference proteome</keyword>
<evidence type="ECO:0000313" key="17">
    <source>
        <dbReference type="EMBL" id="KAK8845278.1"/>
    </source>
</evidence>
<comment type="similarity">
    <text evidence="3 15">Belongs to the SFH5 family.</text>
</comment>
<evidence type="ECO:0000256" key="6">
    <source>
        <dbReference type="ARBA" id="ARBA00022617"/>
    </source>
</evidence>
<dbReference type="PANTHER" id="PTHR47669:SF1">
    <property type="entry name" value="PHOSPHATIDYLINOSITOL TRANSFER PROTEIN SFH5"/>
    <property type="match status" value="1"/>
</dbReference>
<dbReference type="RefSeq" id="XP_066800086.1">
    <property type="nucleotide sequence ID" value="XM_066949078.1"/>
</dbReference>
<dbReference type="Gene3D" id="3.40.525.10">
    <property type="entry name" value="CRAL-TRIO lipid binding domain"/>
    <property type="match status" value="1"/>
</dbReference>
<dbReference type="KEGG" id="kne:92183249"/>
<evidence type="ECO:0000256" key="13">
    <source>
        <dbReference type="ARBA" id="ARBA00024146"/>
    </source>
</evidence>
<sequence>MTSSDTATWPSLSENHPLLQLHSRLPKILSNADHTSIWGVQLSPSSPPVFSTLLILQKYLRSVANDVDKAGENLTKTLKWRKDFGLDQGTASEDFGPDFEGLGYVTKVGNEGGSRDVVTWNVYGAVKELKKPFGDLNRFLRWRLNLMETAISHLNLSQTSTPIPDFGHGPDPHRIDQIHLYEGVSFLRMDPLVKAASRAVIEIMQAHYPELLLRKFFVEVPLLMSWMFGAISLFVSTETAKKFQVISYKENLAKELGNMDDVPAEYGGKGPDLRTLGQRLKTEAHQ</sequence>
<keyword evidence="7" id="KW-0479">Metal-binding</keyword>
<evidence type="ECO:0000256" key="12">
    <source>
        <dbReference type="ARBA" id="ARBA00023136"/>
    </source>
</evidence>
<dbReference type="GO" id="GO:0043001">
    <property type="term" value="P:Golgi to plasma membrane protein transport"/>
    <property type="evidence" value="ECO:0007669"/>
    <property type="project" value="TreeGrafter"/>
</dbReference>
<dbReference type="InterPro" id="IPR036273">
    <property type="entry name" value="CRAL/TRIO_N_dom_sf"/>
</dbReference>
<comment type="subcellular location">
    <subcellularLocation>
        <location evidence="15">Cytoplasm</location>
    </subcellularLocation>
    <subcellularLocation>
        <location evidence="2 15">Endoplasmic reticulum membrane</location>
        <topology evidence="2 15">Peripheral membrane protein</topology>
    </subcellularLocation>
    <subcellularLocation>
        <location evidence="15">Microsome membrane</location>
        <topology evidence="15">Peripheral membrane protein</topology>
    </subcellularLocation>
</comment>
<keyword evidence="9 15" id="KW-0492">Microsome</keyword>
<keyword evidence="6" id="KW-0349">Heme</keyword>
<dbReference type="Pfam" id="PF00650">
    <property type="entry name" value="CRAL_TRIO"/>
    <property type="match status" value="1"/>
</dbReference>
<dbReference type="EMBL" id="JBCAWK010000012">
    <property type="protein sequence ID" value="KAK8845278.1"/>
    <property type="molecule type" value="Genomic_DNA"/>
</dbReference>
<evidence type="ECO:0000256" key="5">
    <source>
        <dbReference type="ARBA" id="ARBA00022490"/>
    </source>
</evidence>
<comment type="catalytic activity">
    <reaction evidence="13">
        <text>a 1,2-diacyl-sn-glycero-3-phospho-(1D-myo-inositol)(in) = a 1,2-diacyl-sn-glycero-3-phospho-(1D-myo-inositol)(out)</text>
        <dbReference type="Rhea" id="RHEA:38691"/>
        <dbReference type="ChEBI" id="CHEBI:57880"/>
    </reaction>
    <physiologicalReaction direction="left-to-right" evidence="13">
        <dbReference type="Rhea" id="RHEA:38692"/>
    </physiologicalReaction>
</comment>
<keyword evidence="10" id="KW-0408">Iron</keyword>
<dbReference type="GeneID" id="92183249"/>
<dbReference type="GO" id="GO:0008526">
    <property type="term" value="F:phosphatidylinositol transfer activity"/>
    <property type="evidence" value="ECO:0007669"/>
    <property type="project" value="UniProtKB-UniRule"/>
</dbReference>
<evidence type="ECO:0000256" key="14">
    <source>
        <dbReference type="ARBA" id="ARBA00024180"/>
    </source>
</evidence>
<dbReference type="SUPFAM" id="SSF52087">
    <property type="entry name" value="CRAL/TRIO domain"/>
    <property type="match status" value="1"/>
</dbReference>
<evidence type="ECO:0000256" key="15">
    <source>
        <dbReference type="RuleBase" id="RU367059"/>
    </source>
</evidence>
<dbReference type="CDD" id="cd00170">
    <property type="entry name" value="SEC14"/>
    <property type="match status" value="1"/>
</dbReference>
<evidence type="ECO:0000256" key="9">
    <source>
        <dbReference type="ARBA" id="ARBA00022848"/>
    </source>
</evidence>
<gene>
    <name evidence="17" type="ORF">IAR55_005991</name>
</gene>
<dbReference type="PANTHER" id="PTHR47669">
    <property type="entry name" value="PHOSPHATIDYLINOSITOL TRANSFER PROTEIN SFH5"/>
    <property type="match status" value="1"/>
</dbReference>
<dbReference type="GO" id="GO:0032541">
    <property type="term" value="C:cortical endoplasmic reticulum"/>
    <property type="evidence" value="ECO:0007669"/>
    <property type="project" value="TreeGrafter"/>
</dbReference>
<proteinExistence type="inferred from homology"/>
<evidence type="ECO:0000256" key="1">
    <source>
        <dbReference type="ARBA" id="ARBA00001970"/>
    </source>
</evidence>